<evidence type="ECO:0000256" key="3">
    <source>
        <dbReference type="ARBA" id="ARBA00022827"/>
    </source>
</evidence>
<dbReference type="Gene3D" id="3.50.50.100">
    <property type="match status" value="1"/>
</dbReference>
<name>A0ABV2X9J8_9NOCA</name>
<evidence type="ECO:0000256" key="4">
    <source>
        <dbReference type="ARBA" id="ARBA00023002"/>
    </source>
</evidence>
<reference evidence="7 8" key="1">
    <citation type="submission" date="2024-06" db="EMBL/GenBank/DDBJ databases">
        <title>The Natural Products Discovery Center: Release of the First 8490 Sequenced Strains for Exploring Actinobacteria Biosynthetic Diversity.</title>
        <authorList>
            <person name="Kalkreuter E."/>
            <person name="Kautsar S.A."/>
            <person name="Yang D."/>
            <person name="Bader C.D."/>
            <person name="Teijaro C.N."/>
            <person name="Fluegel L."/>
            <person name="Davis C.M."/>
            <person name="Simpson J.R."/>
            <person name="Lauterbach L."/>
            <person name="Steele A.D."/>
            <person name="Gui C."/>
            <person name="Meng S."/>
            <person name="Li G."/>
            <person name="Viehrig K."/>
            <person name="Ye F."/>
            <person name="Su P."/>
            <person name="Kiefer A.F."/>
            <person name="Nichols A."/>
            <person name="Cepeda A.J."/>
            <person name="Yan W."/>
            <person name="Fan B."/>
            <person name="Jiang Y."/>
            <person name="Adhikari A."/>
            <person name="Zheng C.-J."/>
            <person name="Schuster L."/>
            <person name="Cowan T.M."/>
            <person name="Smanski M.J."/>
            <person name="Chevrette M.G."/>
            <person name="De Carvalho L.P.S."/>
            <person name="Shen B."/>
        </authorList>
    </citation>
    <scope>NUCLEOTIDE SEQUENCE [LARGE SCALE GENOMIC DNA]</scope>
    <source>
        <strain evidence="7 8">NPDC019434</strain>
    </source>
</reference>
<sequence length="403" mass="42565">MTDASRVVVLGSGFAGLWAALAAARRLDELGVGTVDITMISSTPYHDIRVRDYETDLSTSRIPLSDLLDPVGVEHILGEVRAIDAVARVVESTAGAHGYDRLVLALGSQVVKPDIPGLREFGFDIDTYDAAIELQAHLRLLAEGPDDPAAATVVVVGAGLTGIEEATGLPAMLAGAFAARAVAPRVVLIDRNPFVGSDMGVSARPVIEAALAATGIETRLGVGVVAIDERGVRLSSGEVVPAATVVWCAGMRANPLTADFGVDRDRLGRLPVDDRLRVCGVPGVFAAGDVAAAKMDDEHVSVMSCQHSRPMGRWAGYNVIGDLLGEPMKPLRIPWYVTVLDLGPAGAVYTEGWERRVVACGERAKDTKRAINTRRIYPPLSRDRAALLAAAAPELQTAPEHGH</sequence>
<dbReference type="InterPro" id="IPR036188">
    <property type="entry name" value="FAD/NAD-bd_sf"/>
</dbReference>
<dbReference type="RefSeq" id="WP_357991320.1">
    <property type="nucleotide sequence ID" value="NZ_JBEYBR010000025.1"/>
</dbReference>
<dbReference type="InterPro" id="IPR023753">
    <property type="entry name" value="FAD/NAD-binding_dom"/>
</dbReference>
<proteinExistence type="inferred from homology"/>
<dbReference type="EMBL" id="JBEYBR010000025">
    <property type="protein sequence ID" value="MEU2122574.1"/>
    <property type="molecule type" value="Genomic_DNA"/>
</dbReference>
<protein>
    <submittedName>
        <fullName evidence="7">FAD-dependent oxidoreductase</fullName>
    </submittedName>
</protein>
<feature type="domain" description="FAD/NAD(P)-binding" evidence="6">
    <location>
        <begin position="6"/>
        <end position="309"/>
    </location>
</feature>
<dbReference type="PANTHER" id="PTHR43706">
    <property type="entry name" value="NADH DEHYDROGENASE"/>
    <property type="match status" value="1"/>
</dbReference>
<keyword evidence="2" id="KW-0285">Flavoprotein</keyword>
<comment type="caution">
    <text evidence="7">The sequence shown here is derived from an EMBL/GenBank/DDBJ whole genome shotgun (WGS) entry which is preliminary data.</text>
</comment>
<evidence type="ECO:0000256" key="5">
    <source>
        <dbReference type="ARBA" id="ARBA00023027"/>
    </source>
</evidence>
<dbReference type="Pfam" id="PF07992">
    <property type="entry name" value="Pyr_redox_2"/>
    <property type="match status" value="1"/>
</dbReference>
<organism evidence="7 8">
    <name type="scientific">Nocardia niwae</name>
    <dbReference type="NCBI Taxonomy" id="626084"/>
    <lineage>
        <taxon>Bacteria</taxon>
        <taxon>Bacillati</taxon>
        <taxon>Actinomycetota</taxon>
        <taxon>Actinomycetes</taxon>
        <taxon>Mycobacteriales</taxon>
        <taxon>Nocardiaceae</taxon>
        <taxon>Nocardia</taxon>
    </lineage>
</organism>
<dbReference type="SUPFAM" id="SSF51905">
    <property type="entry name" value="FAD/NAD(P)-binding domain"/>
    <property type="match status" value="1"/>
</dbReference>
<evidence type="ECO:0000313" key="7">
    <source>
        <dbReference type="EMBL" id="MEU2122574.1"/>
    </source>
</evidence>
<gene>
    <name evidence="7" type="ORF">ABZ507_12235</name>
</gene>
<keyword evidence="5" id="KW-0520">NAD</keyword>
<accession>A0ABV2X9J8</accession>
<keyword evidence="8" id="KW-1185">Reference proteome</keyword>
<keyword evidence="4" id="KW-0560">Oxidoreductase</keyword>
<evidence type="ECO:0000256" key="1">
    <source>
        <dbReference type="ARBA" id="ARBA00005272"/>
    </source>
</evidence>
<evidence type="ECO:0000313" key="8">
    <source>
        <dbReference type="Proteomes" id="UP001550535"/>
    </source>
</evidence>
<dbReference type="InterPro" id="IPR045024">
    <property type="entry name" value="NDH-2"/>
</dbReference>
<dbReference type="PANTHER" id="PTHR43706:SF45">
    <property type="entry name" value="NADH DEHYDROGENASE-LIKE PROTEIN RV1812C"/>
    <property type="match status" value="1"/>
</dbReference>
<dbReference type="Proteomes" id="UP001550535">
    <property type="component" value="Unassembled WGS sequence"/>
</dbReference>
<comment type="similarity">
    <text evidence="1">Belongs to the NADH dehydrogenase family.</text>
</comment>
<dbReference type="PRINTS" id="PR00368">
    <property type="entry name" value="FADPNR"/>
</dbReference>
<keyword evidence="3" id="KW-0274">FAD</keyword>
<evidence type="ECO:0000256" key="2">
    <source>
        <dbReference type="ARBA" id="ARBA00022630"/>
    </source>
</evidence>
<evidence type="ECO:0000259" key="6">
    <source>
        <dbReference type="Pfam" id="PF07992"/>
    </source>
</evidence>
<dbReference type="PRINTS" id="PR00469">
    <property type="entry name" value="PNDRDTASEII"/>
</dbReference>